<feature type="region of interest" description="Disordered" evidence="1">
    <location>
        <begin position="1"/>
        <end position="57"/>
    </location>
</feature>
<dbReference type="Proteomes" id="UP000326565">
    <property type="component" value="Unassembled WGS sequence"/>
</dbReference>
<feature type="compositionally biased region" description="Basic and acidic residues" evidence="1">
    <location>
        <begin position="45"/>
        <end position="57"/>
    </location>
</feature>
<organism evidence="2 3">
    <name type="scientific">Aspergillus leporis</name>
    <dbReference type="NCBI Taxonomy" id="41062"/>
    <lineage>
        <taxon>Eukaryota</taxon>
        <taxon>Fungi</taxon>
        <taxon>Dikarya</taxon>
        <taxon>Ascomycota</taxon>
        <taxon>Pezizomycotina</taxon>
        <taxon>Eurotiomycetes</taxon>
        <taxon>Eurotiomycetidae</taxon>
        <taxon>Eurotiales</taxon>
        <taxon>Aspergillaceae</taxon>
        <taxon>Aspergillus</taxon>
        <taxon>Aspergillus subgen. Circumdati</taxon>
    </lineage>
</organism>
<feature type="region of interest" description="Disordered" evidence="1">
    <location>
        <begin position="102"/>
        <end position="130"/>
    </location>
</feature>
<evidence type="ECO:0000313" key="3">
    <source>
        <dbReference type="Proteomes" id="UP000326565"/>
    </source>
</evidence>
<dbReference type="AlphaFoldDB" id="A0A5N5X6T7"/>
<sequence>MSGEHTHTNQHPVAGIRGGASAEPTPANNVGGGRGWGDAGFFKGGTKDEGTGHISDKIKTSYSSAGEFSSLRDQKTHAEGNFMDRVNREGGVRDGTCATEDHSFMEKKPGAPDTLPGWEKAKDTVSNMFG</sequence>
<dbReference type="OrthoDB" id="4504900at2759"/>
<proteinExistence type="predicted"/>
<keyword evidence="3" id="KW-1185">Reference proteome</keyword>
<dbReference type="EMBL" id="ML732181">
    <property type="protein sequence ID" value="KAB8076376.1"/>
    <property type="molecule type" value="Genomic_DNA"/>
</dbReference>
<accession>A0A5N5X6T7</accession>
<gene>
    <name evidence="2" type="ORF">BDV29DRAFT_87658</name>
</gene>
<evidence type="ECO:0000313" key="2">
    <source>
        <dbReference type="EMBL" id="KAB8076376.1"/>
    </source>
</evidence>
<protein>
    <submittedName>
        <fullName evidence="2">Uncharacterized protein</fullName>
    </submittedName>
</protein>
<reference evidence="2 3" key="1">
    <citation type="submission" date="2019-04" db="EMBL/GenBank/DDBJ databases">
        <title>Friends and foes A comparative genomics study of 23 Aspergillus species from section Flavi.</title>
        <authorList>
            <consortium name="DOE Joint Genome Institute"/>
            <person name="Kjaerbolling I."/>
            <person name="Vesth T."/>
            <person name="Frisvad J.C."/>
            <person name="Nybo J.L."/>
            <person name="Theobald S."/>
            <person name="Kildgaard S."/>
            <person name="Isbrandt T."/>
            <person name="Kuo A."/>
            <person name="Sato A."/>
            <person name="Lyhne E.K."/>
            <person name="Kogle M.E."/>
            <person name="Wiebenga A."/>
            <person name="Kun R.S."/>
            <person name="Lubbers R.J."/>
            <person name="Makela M.R."/>
            <person name="Barry K."/>
            <person name="Chovatia M."/>
            <person name="Clum A."/>
            <person name="Daum C."/>
            <person name="Haridas S."/>
            <person name="He G."/>
            <person name="LaButti K."/>
            <person name="Lipzen A."/>
            <person name="Mondo S."/>
            <person name="Riley R."/>
            <person name="Salamov A."/>
            <person name="Simmons B.A."/>
            <person name="Magnuson J.K."/>
            <person name="Henrissat B."/>
            <person name="Mortensen U.H."/>
            <person name="Larsen T.O."/>
            <person name="Devries R.P."/>
            <person name="Grigoriev I.V."/>
            <person name="Machida M."/>
            <person name="Baker S.E."/>
            <person name="Andersen M.R."/>
        </authorList>
    </citation>
    <scope>NUCLEOTIDE SEQUENCE [LARGE SCALE GENOMIC DNA]</scope>
    <source>
        <strain evidence="2 3">CBS 151.66</strain>
    </source>
</reference>
<name>A0A5N5X6T7_9EURO</name>
<evidence type="ECO:0000256" key="1">
    <source>
        <dbReference type="SAM" id="MobiDB-lite"/>
    </source>
</evidence>